<evidence type="ECO:0000313" key="3">
    <source>
        <dbReference type="Proteomes" id="UP000475385"/>
    </source>
</evidence>
<dbReference type="CDD" id="cd00093">
    <property type="entry name" value="HTH_XRE"/>
    <property type="match status" value="1"/>
</dbReference>
<dbReference type="RefSeq" id="WP_164694618.1">
    <property type="nucleotide sequence ID" value="NZ_JAAIKB010000004.1"/>
</dbReference>
<proteinExistence type="predicted"/>
<dbReference type="SMART" id="SM00530">
    <property type="entry name" value="HTH_XRE"/>
    <property type="match status" value="1"/>
</dbReference>
<accession>A0A6M1LKQ5</accession>
<evidence type="ECO:0000313" key="2">
    <source>
        <dbReference type="EMBL" id="NGM20712.1"/>
    </source>
</evidence>
<reference evidence="2 3" key="1">
    <citation type="submission" date="2020-02" db="EMBL/GenBank/DDBJ databases">
        <authorList>
            <person name="Kim H.M."/>
            <person name="Jeon C.O."/>
        </authorList>
    </citation>
    <scope>NUCLEOTIDE SEQUENCE [LARGE SCALE GENOMIC DNA]</scope>
    <source>
        <strain evidence="2 3">PeD5</strain>
    </source>
</reference>
<dbReference type="Proteomes" id="UP000475385">
    <property type="component" value="Unassembled WGS sequence"/>
</dbReference>
<comment type="caution">
    <text evidence="2">The sequence shown here is derived from an EMBL/GenBank/DDBJ whole genome shotgun (WGS) entry which is preliminary data.</text>
</comment>
<dbReference type="InterPro" id="IPR001387">
    <property type="entry name" value="Cro/C1-type_HTH"/>
</dbReference>
<dbReference type="SUPFAM" id="SSF47413">
    <property type="entry name" value="lambda repressor-like DNA-binding domains"/>
    <property type="match status" value="1"/>
</dbReference>
<sequence length="139" mass="15025">MRAKITEGCKRATETDKRVGRNLRTLRLQCGLSMAQLARQIDLPYQLIGRFELGRNCISAGHLPTIAAALRVPIDALFEDDDGTRPIAVVGHRLAPFMRDAMAITRSEQLAALNAVARSLAATSPACTASDHGAATEER</sequence>
<name>A0A6M1LKQ5_9PROT</name>
<gene>
    <name evidence="2" type="ORF">G3576_11870</name>
</gene>
<dbReference type="InterPro" id="IPR010982">
    <property type="entry name" value="Lambda_DNA-bd_dom_sf"/>
</dbReference>
<reference evidence="2 3" key="2">
    <citation type="submission" date="2020-03" db="EMBL/GenBank/DDBJ databases">
        <title>Roseomonas stagni sp. nov., isolated from pond water in Japan.</title>
        <authorList>
            <person name="Furuhata K."/>
            <person name="Miyamoto H."/>
            <person name="Goto K."/>
        </authorList>
    </citation>
    <scope>NUCLEOTIDE SEQUENCE [LARGE SCALE GENOMIC DNA]</scope>
    <source>
        <strain evidence="2 3">PeD5</strain>
    </source>
</reference>
<dbReference type="GO" id="GO:0003677">
    <property type="term" value="F:DNA binding"/>
    <property type="evidence" value="ECO:0007669"/>
    <property type="project" value="InterPro"/>
</dbReference>
<evidence type="ECO:0000259" key="1">
    <source>
        <dbReference type="PROSITE" id="PS50943"/>
    </source>
</evidence>
<dbReference type="Gene3D" id="1.10.260.40">
    <property type="entry name" value="lambda repressor-like DNA-binding domains"/>
    <property type="match status" value="1"/>
</dbReference>
<dbReference type="EMBL" id="JAAIKB010000004">
    <property type="protein sequence ID" value="NGM20712.1"/>
    <property type="molecule type" value="Genomic_DNA"/>
</dbReference>
<dbReference type="PROSITE" id="PS50943">
    <property type="entry name" value="HTH_CROC1"/>
    <property type="match status" value="1"/>
</dbReference>
<dbReference type="AlphaFoldDB" id="A0A6M1LKQ5"/>
<keyword evidence="3" id="KW-1185">Reference proteome</keyword>
<organism evidence="2 3">
    <name type="scientific">Falsiroseomonas algicola</name>
    <dbReference type="NCBI Taxonomy" id="2716930"/>
    <lineage>
        <taxon>Bacteria</taxon>
        <taxon>Pseudomonadati</taxon>
        <taxon>Pseudomonadota</taxon>
        <taxon>Alphaproteobacteria</taxon>
        <taxon>Acetobacterales</taxon>
        <taxon>Roseomonadaceae</taxon>
        <taxon>Falsiroseomonas</taxon>
    </lineage>
</organism>
<protein>
    <submittedName>
        <fullName evidence="2">Helix-turn-helix transcriptional regulator</fullName>
    </submittedName>
</protein>
<dbReference type="Pfam" id="PF01381">
    <property type="entry name" value="HTH_3"/>
    <property type="match status" value="1"/>
</dbReference>
<feature type="domain" description="HTH cro/C1-type" evidence="1">
    <location>
        <begin position="23"/>
        <end position="77"/>
    </location>
</feature>